<dbReference type="EC" id="2.1.3.2" evidence="5"/>
<organism evidence="5 7">
    <name type="scientific">Clostridium coskatii</name>
    <dbReference type="NCBI Taxonomy" id="1705578"/>
    <lineage>
        <taxon>Bacteria</taxon>
        <taxon>Bacillati</taxon>
        <taxon>Bacillota</taxon>
        <taxon>Clostridia</taxon>
        <taxon>Eubacteriales</taxon>
        <taxon>Clostridiaceae</taxon>
        <taxon>Clostridium</taxon>
    </lineage>
</organism>
<evidence type="ECO:0000313" key="8">
    <source>
        <dbReference type="Proteomes" id="UP000093694"/>
    </source>
</evidence>
<dbReference type="Pfam" id="PF02729">
    <property type="entry name" value="OTCace_N"/>
    <property type="match status" value="1"/>
</dbReference>
<dbReference type="PRINTS" id="PR00101">
    <property type="entry name" value="ATCASE"/>
</dbReference>
<evidence type="ECO:0000259" key="3">
    <source>
        <dbReference type="Pfam" id="PF00185"/>
    </source>
</evidence>
<dbReference type="RefSeq" id="WP_063602125.1">
    <property type="nucleotide sequence ID" value="NZ_LITQ01000032.1"/>
</dbReference>
<evidence type="ECO:0000256" key="1">
    <source>
        <dbReference type="ARBA" id="ARBA00022679"/>
    </source>
</evidence>
<reference evidence="5 7" key="1">
    <citation type="journal article" date="2015" name="Biotechnol. Bioeng.">
        <title>Genome sequence and phenotypic characterization of Caulobacter segnis.</title>
        <authorList>
            <person name="Patel S."/>
            <person name="Fletcher B."/>
            <person name="Scott D.C."/>
            <person name="Ely B."/>
        </authorList>
    </citation>
    <scope>NUCLEOTIDE SEQUENCE [LARGE SCALE GENOMIC DNA]</scope>
    <source>
        <strain evidence="5 7">PS02</strain>
    </source>
</reference>
<protein>
    <submittedName>
        <fullName evidence="5">Aspartate carbamoyltransferase catalytic chain</fullName>
        <ecNumber evidence="5">2.1.3.2</ecNumber>
    </submittedName>
</protein>
<evidence type="ECO:0000256" key="2">
    <source>
        <dbReference type="RuleBase" id="RU003634"/>
    </source>
</evidence>
<evidence type="ECO:0000313" key="7">
    <source>
        <dbReference type="Proteomes" id="UP000077384"/>
    </source>
</evidence>
<evidence type="ECO:0000313" key="6">
    <source>
        <dbReference type="EMBL" id="OBR92732.1"/>
    </source>
</evidence>
<dbReference type="UniPathway" id="UPA00070">
    <property type="reaction ID" value="UER00116"/>
</dbReference>
<dbReference type="InterPro" id="IPR006130">
    <property type="entry name" value="Asp/Orn_carbamoylTrfase"/>
</dbReference>
<dbReference type="InterPro" id="IPR006131">
    <property type="entry name" value="Asp_carbamoyltransf_Asp/Orn-bd"/>
</dbReference>
<dbReference type="EMBL" id="LITQ01000032">
    <property type="protein sequence ID" value="OAA90090.1"/>
    <property type="molecule type" value="Genomic_DNA"/>
</dbReference>
<dbReference type="PANTHER" id="PTHR45753">
    <property type="entry name" value="ORNITHINE CARBAMOYLTRANSFERASE, MITOCHONDRIAL"/>
    <property type="match status" value="1"/>
</dbReference>
<accession>A0A168R5Z1</accession>
<dbReference type="InterPro" id="IPR036901">
    <property type="entry name" value="Asp/Orn_carbamoylTrfase_sf"/>
</dbReference>
<dbReference type="GO" id="GO:0004070">
    <property type="term" value="F:aspartate carbamoyltransferase activity"/>
    <property type="evidence" value="ECO:0007669"/>
    <property type="project" value="UniProtKB-EC"/>
</dbReference>
<dbReference type="PANTHER" id="PTHR45753:SF6">
    <property type="entry name" value="ASPARTATE CARBAMOYLTRANSFERASE"/>
    <property type="match status" value="1"/>
</dbReference>
<dbReference type="AlphaFoldDB" id="A0A168R5Z1"/>
<gene>
    <name evidence="5" type="primary">pyrB_2</name>
    <name evidence="6" type="ORF">CLCOS_27940</name>
    <name evidence="5" type="ORF">WX73_02178</name>
</gene>
<name>A0A168R5Z1_9CLOT</name>
<dbReference type="Gene3D" id="3.40.50.1370">
    <property type="entry name" value="Aspartate/ornithine carbamoyltransferase"/>
    <property type="match status" value="2"/>
</dbReference>
<dbReference type="GO" id="GO:0044205">
    <property type="term" value="P:'de novo' UMP biosynthetic process"/>
    <property type="evidence" value="ECO:0007669"/>
    <property type="project" value="UniProtKB-UniPathway"/>
</dbReference>
<proteinExistence type="inferred from homology"/>
<keyword evidence="8" id="KW-1185">Reference proteome</keyword>
<dbReference type="SUPFAM" id="SSF53671">
    <property type="entry name" value="Aspartate/ornithine carbamoyltransferase"/>
    <property type="match status" value="1"/>
</dbReference>
<dbReference type="GO" id="GO:0016597">
    <property type="term" value="F:amino acid binding"/>
    <property type="evidence" value="ECO:0007669"/>
    <property type="project" value="InterPro"/>
</dbReference>
<keyword evidence="1 2" id="KW-0808">Transferase</keyword>
<feature type="domain" description="Aspartate/ornithine carbamoyltransferase carbamoyl-P binding" evidence="4">
    <location>
        <begin position="24"/>
        <end position="164"/>
    </location>
</feature>
<dbReference type="PATRIC" id="fig|1705578.3.peg.2439"/>
<feature type="domain" description="Aspartate/ornithine carbamoyltransferase Asp/Orn-binding" evidence="3">
    <location>
        <begin position="186"/>
        <end position="332"/>
    </location>
</feature>
<dbReference type="PRINTS" id="PR00100">
    <property type="entry name" value="AOTCASE"/>
</dbReference>
<evidence type="ECO:0000313" key="5">
    <source>
        <dbReference type="EMBL" id="OAA90090.1"/>
    </source>
</evidence>
<comment type="caution">
    <text evidence="5">The sequence shown here is derived from an EMBL/GenBank/DDBJ whole genome shotgun (WGS) entry which is preliminary data.</text>
</comment>
<reference evidence="6 8" key="2">
    <citation type="journal article" date="2016" name="Front. Microbiol.">
        <title>Industrial Acetogenic Biocatalysts: A Comparative Metabolic and Genomic Analysis.</title>
        <authorList>
            <person name="Bengelsdorf F."/>
            <person name="Poehlein A."/>
            <person name="Sonja S."/>
            <person name="Erz C."/>
            <person name="Hummel T."/>
            <person name="Hoffmeister S."/>
            <person name="Daniel R."/>
            <person name="Durre P."/>
        </authorList>
    </citation>
    <scope>NUCLEOTIDE SEQUENCE [LARGE SCALE GENOMIC DNA]</scope>
    <source>
        <strain evidence="6 8">PTA-10522</strain>
    </source>
</reference>
<sequence>MAITKDFKPNKLSDYLEATGLKGKNFKFVDDLSKEGLLSLFKAAEVLEPYWRSKLNIMNGKVLCTMFFQPSTRTRFSTETAMIRLGGSVITESDPSHNSSVAKDESLWDTLRVVSQYANIIGLRHPDDKQVFEALPAAEVPVISCGWGNITHPTQGLLDMYTVYRAFGRFEGLRVMVTSPDLTRARSRHSFALGLARMGAEIVYSGPKNLKTPDLIKGKLNDMGAKYEEHFDLNKKEQGELITTCDLVYLPGCSVPVGQDARDVFMEKAANYYIDLETLEKAKKKTGKIIGIMHSLPRFKGEFDFRIDNTEHELYFKQISFSVAIRMALIASMIGIS</sequence>
<comment type="similarity">
    <text evidence="2">Belongs to the aspartate/ornithine carbamoyltransferase superfamily.</text>
</comment>
<evidence type="ECO:0000259" key="4">
    <source>
        <dbReference type="Pfam" id="PF02729"/>
    </source>
</evidence>
<dbReference type="Pfam" id="PF00185">
    <property type="entry name" value="OTCace"/>
    <property type="match status" value="1"/>
</dbReference>
<dbReference type="InterPro" id="IPR006132">
    <property type="entry name" value="Asp/Orn_carbamoyltranf_P-bd"/>
</dbReference>
<dbReference type="EMBL" id="LROR01000055">
    <property type="protein sequence ID" value="OBR92732.1"/>
    <property type="molecule type" value="Genomic_DNA"/>
</dbReference>
<dbReference type="Proteomes" id="UP000077384">
    <property type="component" value="Unassembled WGS sequence"/>
</dbReference>
<dbReference type="GO" id="GO:0006520">
    <property type="term" value="P:amino acid metabolic process"/>
    <property type="evidence" value="ECO:0007669"/>
    <property type="project" value="InterPro"/>
</dbReference>
<dbReference type="Proteomes" id="UP000093694">
    <property type="component" value="Unassembled WGS sequence"/>
</dbReference>